<keyword evidence="3" id="KW-1185">Reference proteome</keyword>
<sequence>MLVKSLITLLVASLTATAAPIATVKRGEAPDPATDIIWTKNYGDYEKRAETPDPATDIIWTKNYGDYEKA</sequence>
<name>A0A8H2VTM1_9HELO</name>
<dbReference type="Proteomes" id="UP000624404">
    <property type="component" value="Unassembled WGS sequence"/>
</dbReference>
<keyword evidence="1" id="KW-0732">Signal</keyword>
<feature type="chain" id="PRO_5034575587" evidence="1">
    <location>
        <begin position="19"/>
        <end position="70"/>
    </location>
</feature>
<accession>A0A8H2VTM1</accession>
<evidence type="ECO:0000256" key="1">
    <source>
        <dbReference type="SAM" id="SignalP"/>
    </source>
</evidence>
<reference evidence="2" key="1">
    <citation type="submission" date="2020-10" db="EMBL/GenBank/DDBJ databases">
        <authorList>
            <person name="Kusch S."/>
        </authorList>
    </citation>
    <scope>NUCLEOTIDE SEQUENCE</scope>
    <source>
        <strain evidence="2">SwB9</strain>
    </source>
</reference>
<feature type="signal peptide" evidence="1">
    <location>
        <begin position="1"/>
        <end position="18"/>
    </location>
</feature>
<gene>
    <name evidence="2" type="ORF">SCLTRI_LOCUS3915</name>
</gene>
<dbReference type="OrthoDB" id="5420032at2759"/>
<dbReference type="AlphaFoldDB" id="A0A8H2VTM1"/>
<comment type="caution">
    <text evidence="2">The sequence shown here is derived from an EMBL/GenBank/DDBJ whole genome shotgun (WGS) entry which is preliminary data.</text>
</comment>
<protein>
    <submittedName>
        <fullName evidence="2">2dbfdd35-efc2-45b5-ba77-df43983dd891</fullName>
    </submittedName>
</protein>
<evidence type="ECO:0000313" key="3">
    <source>
        <dbReference type="Proteomes" id="UP000624404"/>
    </source>
</evidence>
<evidence type="ECO:0000313" key="2">
    <source>
        <dbReference type="EMBL" id="CAD6444123.1"/>
    </source>
</evidence>
<proteinExistence type="predicted"/>
<organism evidence="2 3">
    <name type="scientific">Sclerotinia trifoliorum</name>
    <dbReference type="NCBI Taxonomy" id="28548"/>
    <lineage>
        <taxon>Eukaryota</taxon>
        <taxon>Fungi</taxon>
        <taxon>Dikarya</taxon>
        <taxon>Ascomycota</taxon>
        <taxon>Pezizomycotina</taxon>
        <taxon>Leotiomycetes</taxon>
        <taxon>Helotiales</taxon>
        <taxon>Sclerotiniaceae</taxon>
        <taxon>Sclerotinia</taxon>
    </lineage>
</organism>
<dbReference type="EMBL" id="CAJHIA010000011">
    <property type="protein sequence ID" value="CAD6444123.1"/>
    <property type="molecule type" value="Genomic_DNA"/>
</dbReference>